<dbReference type="Gene3D" id="2.30.29.30">
    <property type="entry name" value="Pleckstrin-homology domain (PH domain)/Phosphotyrosine-binding domain (PTB)"/>
    <property type="match status" value="1"/>
</dbReference>
<dbReference type="SUPFAM" id="SSF48350">
    <property type="entry name" value="GTPase activation domain, GAP"/>
    <property type="match status" value="1"/>
</dbReference>
<dbReference type="Pfam" id="PF00169">
    <property type="entry name" value="PH"/>
    <property type="match status" value="1"/>
</dbReference>
<dbReference type="RefSeq" id="XP_035826106.1">
    <property type="nucleotide sequence ID" value="XM_035970213.1"/>
</dbReference>
<gene>
    <name evidence="7 8" type="primary">LOC101855026</name>
</gene>
<name>A0ABM1VUL4_APLCA</name>
<evidence type="ECO:0000256" key="2">
    <source>
        <dbReference type="SAM" id="Coils"/>
    </source>
</evidence>
<dbReference type="PANTHER" id="PTHR15228:SF24">
    <property type="entry name" value="RHO-GAP DOMAIN-CONTAINING PROTEIN"/>
    <property type="match status" value="1"/>
</dbReference>
<dbReference type="Gene3D" id="1.10.555.10">
    <property type="entry name" value="Rho GTPase activation protein"/>
    <property type="match status" value="1"/>
</dbReference>
<dbReference type="Proteomes" id="UP000694888">
    <property type="component" value="Unplaced"/>
</dbReference>
<feature type="region of interest" description="Disordered" evidence="3">
    <location>
        <begin position="524"/>
        <end position="553"/>
    </location>
</feature>
<dbReference type="SUPFAM" id="SSF50729">
    <property type="entry name" value="PH domain-like"/>
    <property type="match status" value="1"/>
</dbReference>
<proteinExistence type="predicted"/>
<evidence type="ECO:0000256" key="3">
    <source>
        <dbReference type="SAM" id="MobiDB-lite"/>
    </source>
</evidence>
<accession>A0ABM1VUL4</accession>
<dbReference type="InterPro" id="IPR051025">
    <property type="entry name" value="RhoGAP"/>
</dbReference>
<feature type="compositionally biased region" description="Basic residues" evidence="3">
    <location>
        <begin position="471"/>
        <end position="482"/>
    </location>
</feature>
<dbReference type="SMART" id="SM00324">
    <property type="entry name" value="RhoGAP"/>
    <property type="match status" value="1"/>
</dbReference>
<feature type="domain" description="Rho-GAP" evidence="5">
    <location>
        <begin position="128"/>
        <end position="328"/>
    </location>
</feature>
<evidence type="ECO:0000259" key="4">
    <source>
        <dbReference type="PROSITE" id="PS50003"/>
    </source>
</evidence>
<feature type="coiled-coil region" evidence="2">
    <location>
        <begin position="578"/>
        <end position="659"/>
    </location>
</feature>
<evidence type="ECO:0000256" key="1">
    <source>
        <dbReference type="ARBA" id="ARBA00022468"/>
    </source>
</evidence>
<dbReference type="RefSeq" id="XP_012938951.1">
    <property type="nucleotide sequence ID" value="XM_013083497.2"/>
</dbReference>
<dbReference type="PANTHER" id="PTHR15228">
    <property type="entry name" value="SPERMATHECAL PHYSIOLOGY VARIANT"/>
    <property type="match status" value="1"/>
</dbReference>
<dbReference type="InterPro" id="IPR001849">
    <property type="entry name" value="PH_domain"/>
</dbReference>
<evidence type="ECO:0000313" key="7">
    <source>
        <dbReference type="RefSeq" id="XP_012938951.1"/>
    </source>
</evidence>
<sequence length="679" mass="76777">MLPMPLNMNTSTRKTKDGVQGWLKRKGGALKTWPRRWCVLNDKCFFLYNREDDQKPQDIITLDKQIIVEPPADYNDPKQGYFDIVSEPQKEKPDVLHLLAETEEEKKLWIHSLKKALYANKGGALFSQSLEDIIFWEKKEGRRIPYIVDECVEYLYKYGLDVEGLFRLPGRQTSVKDIIARFEQGQKVSFEDSGTDVHVVASVLKNFLRELPDSLIPCDLFQKFMNIALRFMSAKTDEEKEGFVGELSSAMKMIPQDNYVILKYICNFLREVGLHENQNKMSMSSLGRIFGYNIIRHIDRENSQLFLCTADLSENLVFMLLFYFDQVFMLEYNEDSAPEFAVPTADLLHMSHVLDIPVVAPSAKPSSFADLEGININVSPPGSNKSSESSMKITEDYYSPVDPSKPLPGCANFPFADDQVFAETRVPKPAARKKVLHLSLSEPHGTRNTTSPPISPSSPCPNDGEPPVAPKRTKSTKLSRNRRALDRKRPEGYVMVDGQKSPRSPGALEGVNTQDVLTALAKANIPARGSPNASPSSTLSRCSSNNDSEQDGVASSFEILSSVPESLKSTTETKVKMNGKLELRCEDLSSQVETLKKELSDQKTRYKERVGALKAQLKDMREKYERRIETMQTEAASQRQDLENKLASERETCSAAVANTYKLREELHRYQMQYGELPF</sequence>
<evidence type="ECO:0000313" key="8">
    <source>
        <dbReference type="RefSeq" id="XP_035826106.1"/>
    </source>
</evidence>
<keyword evidence="1" id="KW-0343">GTPase activation</keyword>
<evidence type="ECO:0000313" key="6">
    <source>
        <dbReference type="Proteomes" id="UP000694888"/>
    </source>
</evidence>
<dbReference type="InterPro" id="IPR000198">
    <property type="entry name" value="RhoGAP_dom"/>
</dbReference>
<keyword evidence="2" id="KW-0175">Coiled coil</keyword>
<dbReference type="SMART" id="SM00233">
    <property type="entry name" value="PH"/>
    <property type="match status" value="1"/>
</dbReference>
<dbReference type="Pfam" id="PF00620">
    <property type="entry name" value="RhoGAP"/>
    <property type="match status" value="1"/>
</dbReference>
<reference evidence="7 8" key="1">
    <citation type="submission" date="2025-05" db="UniProtKB">
        <authorList>
            <consortium name="RefSeq"/>
        </authorList>
    </citation>
    <scope>IDENTIFICATION</scope>
</reference>
<protein>
    <submittedName>
        <fullName evidence="7 8">Rho GTPase-activating protein 24</fullName>
    </submittedName>
</protein>
<organism evidence="6 8">
    <name type="scientific">Aplysia californica</name>
    <name type="common">California sea hare</name>
    <dbReference type="NCBI Taxonomy" id="6500"/>
    <lineage>
        <taxon>Eukaryota</taxon>
        <taxon>Metazoa</taxon>
        <taxon>Spiralia</taxon>
        <taxon>Lophotrochozoa</taxon>
        <taxon>Mollusca</taxon>
        <taxon>Gastropoda</taxon>
        <taxon>Heterobranchia</taxon>
        <taxon>Euthyneura</taxon>
        <taxon>Tectipleura</taxon>
        <taxon>Aplysiida</taxon>
        <taxon>Aplysioidea</taxon>
        <taxon>Aplysiidae</taxon>
        <taxon>Aplysia</taxon>
    </lineage>
</organism>
<dbReference type="InterPro" id="IPR011993">
    <property type="entry name" value="PH-like_dom_sf"/>
</dbReference>
<feature type="compositionally biased region" description="Polar residues" evidence="3">
    <location>
        <begin position="531"/>
        <end position="547"/>
    </location>
</feature>
<dbReference type="PROSITE" id="PS50003">
    <property type="entry name" value="PH_DOMAIN"/>
    <property type="match status" value="1"/>
</dbReference>
<feature type="region of interest" description="Disordered" evidence="3">
    <location>
        <begin position="437"/>
        <end position="509"/>
    </location>
</feature>
<feature type="domain" description="PH" evidence="4">
    <location>
        <begin position="16"/>
        <end position="118"/>
    </location>
</feature>
<evidence type="ECO:0000259" key="5">
    <source>
        <dbReference type="PROSITE" id="PS50238"/>
    </source>
</evidence>
<dbReference type="GeneID" id="101855026"/>
<dbReference type="PROSITE" id="PS50238">
    <property type="entry name" value="RHOGAP"/>
    <property type="match status" value="1"/>
</dbReference>
<dbReference type="InterPro" id="IPR008936">
    <property type="entry name" value="Rho_GTPase_activation_prot"/>
</dbReference>
<keyword evidence="6" id="KW-1185">Reference proteome</keyword>